<proteinExistence type="predicted"/>
<dbReference type="AlphaFoldDB" id="A0A5J9SHA5"/>
<organism evidence="3 4">
    <name type="scientific">Eragrostis curvula</name>
    <name type="common">weeping love grass</name>
    <dbReference type="NCBI Taxonomy" id="38414"/>
    <lineage>
        <taxon>Eukaryota</taxon>
        <taxon>Viridiplantae</taxon>
        <taxon>Streptophyta</taxon>
        <taxon>Embryophyta</taxon>
        <taxon>Tracheophyta</taxon>
        <taxon>Spermatophyta</taxon>
        <taxon>Magnoliopsida</taxon>
        <taxon>Liliopsida</taxon>
        <taxon>Poales</taxon>
        <taxon>Poaceae</taxon>
        <taxon>PACMAD clade</taxon>
        <taxon>Chloridoideae</taxon>
        <taxon>Eragrostideae</taxon>
        <taxon>Eragrostidinae</taxon>
        <taxon>Eragrostis</taxon>
    </lineage>
</organism>
<keyword evidence="4" id="KW-1185">Reference proteome</keyword>
<evidence type="ECO:0000313" key="3">
    <source>
        <dbReference type="EMBL" id="TVT98128.1"/>
    </source>
</evidence>
<dbReference type="InterPro" id="IPR011676">
    <property type="entry name" value="DUF1618"/>
</dbReference>
<dbReference type="PANTHER" id="PTHR33074">
    <property type="entry name" value="EXPRESSED PROTEIN-RELATED"/>
    <property type="match status" value="1"/>
</dbReference>
<comment type="caution">
    <text evidence="3">The sequence shown here is derived from an EMBL/GenBank/DDBJ whole genome shotgun (WGS) entry which is preliminary data.</text>
</comment>
<sequence>MAIFKNFSDASLRPPAHDHQPPAKASAPVTWAMLDIKAYIADRRNATTAFGRTSNGAEIQVTFCTAPPPAVSYVCVWYPEPSRVTEIATEPRIIAAEADVVVLSLGLTSSVSCFDHGNRDIFIYKAGGGEKRPSLNRLVCRCHHSELFHNVGILHHRNDDSSPDDDQYHVVGLNPSEFPWQFELHISNSKAEHWSHRTVSLDQQHRRSEFRHSASKVIMLGEGGLMGFVDPWRGILVCDVLYSTHLNYLPFPLSLRHNMKLHLDPVIARDIAVVKGRIKVVDLSGAFVSSGWKATMWSRTATSSQEEEWSMDFALQIRDILVDSNTLHLELLPELKDDVGNGTSRKNLEGLHLTHPTLSLDDDDIVYFMAKVDPWDKRAWVLAVDMRNKKLRDVGVFRAERTHGIALSYTQSRIPKYFSTAPGVKGGLKRPRKFLLENPRKKRSGIQLTDDIAYAPMQHDNQSSTGDEDGDYMDLD</sequence>
<dbReference type="PANTHER" id="PTHR33074:SF68">
    <property type="entry name" value="OS09G0557100 PROTEIN"/>
    <property type="match status" value="1"/>
</dbReference>
<dbReference type="Proteomes" id="UP000324897">
    <property type="component" value="Unassembled WGS sequence"/>
</dbReference>
<gene>
    <name evidence="3" type="ORF">EJB05_56580</name>
</gene>
<dbReference type="OrthoDB" id="685700at2759"/>
<name>A0A5J9SHA5_9POAL</name>
<evidence type="ECO:0000256" key="1">
    <source>
        <dbReference type="SAM" id="MobiDB-lite"/>
    </source>
</evidence>
<feature type="non-terminal residue" evidence="3">
    <location>
        <position position="1"/>
    </location>
</feature>
<feature type="compositionally biased region" description="Acidic residues" evidence="1">
    <location>
        <begin position="466"/>
        <end position="476"/>
    </location>
</feature>
<accession>A0A5J9SHA5</accession>
<protein>
    <recommendedName>
        <fullName evidence="2">DUF1618 domain-containing protein</fullName>
    </recommendedName>
</protein>
<feature type="domain" description="DUF1618" evidence="2">
    <location>
        <begin position="229"/>
        <end position="367"/>
    </location>
</feature>
<dbReference type="Gramene" id="TVT98128">
    <property type="protein sequence ID" value="TVT98128"/>
    <property type="gene ID" value="EJB05_56580"/>
</dbReference>
<evidence type="ECO:0000259" key="2">
    <source>
        <dbReference type="Pfam" id="PF07762"/>
    </source>
</evidence>
<dbReference type="Pfam" id="PF07762">
    <property type="entry name" value="DUF1618"/>
    <property type="match status" value="1"/>
</dbReference>
<evidence type="ECO:0000313" key="4">
    <source>
        <dbReference type="Proteomes" id="UP000324897"/>
    </source>
</evidence>
<feature type="region of interest" description="Disordered" evidence="1">
    <location>
        <begin position="447"/>
        <end position="476"/>
    </location>
</feature>
<dbReference type="EMBL" id="RWGY01000892">
    <property type="protein sequence ID" value="TVT98128.1"/>
    <property type="molecule type" value="Genomic_DNA"/>
</dbReference>
<reference evidence="3 4" key="1">
    <citation type="journal article" date="2019" name="Sci. Rep.">
        <title>A high-quality genome of Eragrostis curvula grass provides insights into Poaceae evolution and supports new strategies to enhance forage quality.</title>
        <authorList>
            <person name="Carballo J."/>
            <person name="Santos B.A.C.M."/>
            <person name="Zappacosta D."/>
            <person name="Garbus I."/>
            <person name="Selva J.P."/>
            <person name="Gallo C.A."/>
            <person name="Diaz A."/>
            <person name="Albertini E."/>
            <person name="Caccamo M."/>
            <person name="Echenique V."/>
        </authorList>
    </citation>
    <scope>NUCLEOTIDE SEQUENCE [LARGE SCALE GENOMIC DNA]</scope>
    <source>
        <strain evidence="4">cv. Victoria</strain>
        <tissue evidence="3">Leaf</tissue>
    </source>
</reference>